<sequence length="249" mass="28294">MSDTTQVTLADIAAIAKTAETRIDLTTRLIELLDLPTILELGVWHGEFAKDILERNPSIKTYYMLDPWRTLDNWNKPFNISAPEFEEAYETSLKNTNFAAQKRVILRGTTLEMIDQINDESLDLIYIDGDHTLRGICIDLISVWPKLKPGGIIVGDDFSPTIWQHSSEYEPTFVYPFAQYFAEAQNAPMVAAHRAQFIMIKPNGQNHGHRFLDVTGMYHTPNVLDQIEKKPTTVKPSKISALLTKFGLR</sequence>
<dbReference type="InterPro" id="IPR029063">
    <property type="entry name" value="SAM-dependent_MTases_sf"/>
</dbReference>
<dbReference type="Proteomes" id="UP000199650">
    <property type="component" value="Unassembled WGS sequence"/>
</dbReference>
<dbReference type="EMBL" id="FOJB01000001">
    <property type="protein sequence ID" value="SEV87269.1"/>
    <property type="molecule type" value="Genomic_DNA"/>
</dbReference>
<dbReference type="RefSeq" id="WP_091427176.1">
    <property type="nucleotide sequence ID" value="NZ_FOJB01000001.1"/>
</dbReference>
<dbReference type="AlphaFoldDB" id="A0A1I0MG86"/>
<dbReference type="STRING" id="1173584.SAMN05444851_0001"/>
<protein>
    <submittedName>
        <fullName evidence="1">Methyltransferase domain-containing protein</fullName>
    </submittedName>
</protein>
<accession>A0A1I0MG86</accession>
<keyword evidence="1" id="KW-0489">Methyltransferase</keyword>
<dbReference type="OrthoDB" id="5764702at2"/>
<dbReference type="GO" id="GO:0008168">
    <property type="term" value="F:methyltransferase activity"/>
    <property type="evidence" value="ECO:0007669"/>
    <property type="project" value="UniProtKB-KW"/>
</dbReference>
<keyword evidence="1" id="KW-0808">Transferase</keyword>
<dbReference type="Pfam" id="PF13578">
    <property type="entry name" value="Methyltransf_24"/>
    <property type="match status" value="1"/>
</dbReference>
<dbReference type="Gene3D" id="3.40.50.150">
    <property type="entry name" value="Vaccinia Virus protein VP39"/>
    <property type="match status" value="1"/>
</dbReference>
<dbReference type="GO" id="GO:0032259">
    <property type="term" value="P:methylation"/>
    <property type="evidence" value="ECO:0007669"/>
    <property type="project" value="UniProtKB-KW"/>
</dbReference>
<keyword evidence="2" id="KW-1185">Reference proteome</keyword>
<evidence type="ECO:0000313" key="1">
    <source>
        <dbReference type="EMBL" id="SEV87269.1"/>
    </source>
</evidence>
<dbReference type="SUPFAM" id="SSF53335">
    <property type="entry name" value="S-adenosyl-L-methionine-dependent methyltransferases"/>
    <property type="match status" value="1"/>
</dbReference>
<gene>
    <name evidence="1" type="ORF">SAMN05444851_0001</name>
</gene>
<evidence type="ECO:0000313" key="2">
    <source>
        <dbReference type="Proteomes" id="UP000199650"/>
    </source>
</evidence>
<reference evidence="1 2" key="1">
    <citation type="submission" date="2016-10" db="EMBL/GenBank/DDBJ databases">
        <authorList>
            <person name="de Groot N.N."/>
        </authorList>
    </citation>
    <scope>NUCLEOTIDE SEQUENCE [LARGE SCALE GENOMIC DNA]</scope>
    <source>
        <strain evidence="1 2">DSM 29439</strain>
    </source>
</reference>
<name>A0A1I0MG86_9RHOB</name>
<organism evidence="1 2">
    <name type="scientific">Aliiroseovarius sediminilitoris</name>
    <dbReference type="NCBI Taxonomy" id="1173584"/>
    <lineage>
        <taxon>Bacteria</taxon>
        <taxon>Pseudomonadati</taxon>
        <taxon>Pseudomonadota</taxon>
        <taxon>Alphaproteobacteria</taxon>
        <taxon>Rhodobacterales</taxon>
        <taxon>Paracoccaceae</taxon>
        <taxon>Aliiroseovarius</taxon>
    </lineage>
</organism>
<proteinExistence type="predicted"/>